<dbReference type="Proteomes" id="UP000799767">
    <property type="component" value="Unassembled WGS sequence"/>
</dbReference>
<protein>
    <submittedName>
        <fullName evidence="2">Uncharacterized protein</fullName>
    </submittedName>
</protein>
<feature type="region of interest" description="Disordered" evidence="1">
    <location>
        <begin position="361"/>
        <end position="383"/>
    </location>
</feature>
<name>A0A6A6PHJ3_9PEZI</name>
<evidence type="ECO:0000313" key="2">
    <source>
        <dbReference type="EMBL" id="KAF2479211.1"/>
    </source>
</evidence>
<dbReference type="GeneID" id="54478773"/>
<gene>
    <name evidence="2" type="ORF">BDY17DRAFT_327990</name>
</gene>
<keyword evidence="3" id="KW-1185">Reference proteome</keyword>
<dbReference type="EMBL" id="MU001642">
    <property type="protein sequence ID" value="KAF2479211.1"/>
    <property type="molecule type" value="Genomic_DNA"/>
</dbReference>
<dbReference type="OrthoDB" id="5378679at2759"/>
<evidence type="ECO:0000256" key="1">
    <source>
        <dbReference type="SAM" id="MobiDB-lite"/>
    </source>
</evidence>
<organism evidence="2 3">
    <name type="scientific">Neohortaea acidophila</name>
    <dbReference type="NCBI Taxonomy" id="245834"/>
    <lineage>
        <taxon>Eukaryota</taxon>
        <taxon>Fungi</taxon>
        <taxon>Dikarya</taxon>
        <taxon>Ascomycota</taxon>
        <taxon>Pezizomycotina</taxon>
        <taxon>Dothideomycetes</taxon>
        <taxon>Dothideomycetidae</taxon>
        <taxon>Mycosphaerellales</taxon>
        <taxon>Teratosphaeriaceae</taxon>
        <taxon>Neohortaea</taxon>
    </lineage>
</organism>
<reference evidence="2" key="1">
    <citation type="journal article" date="2020" name="Stud. Mycol.">
        <title>101 Dothideomycetes genomes: a test case for predicting lifestyles and emergence of pathogens.</title>
        <authorList>
            <person name="Haridas S."/>
            <person name="Albert R."/>
            <person name="Binder M."/>
            <person name="Bloem J."/>
            <person name="Labutti K."/>
            <person name="Salamov A."/>
            <person name="Andreopoulos B."/>
            <person name="Baker S."/>
            <person name="Barry K."/>
            <person name="Bills G."/>
            <person name="Bluhm B."/>
            <person name="Cannon C."/>
            <person name="Castanera R."/>
            <person name="Culley D."/>
            <person name="Daum C."/>
            <person name="Ezra D."/>
            <person name="Gonzalez J."/>
            <person name="Henrissat B."/>
            <person name="Kuo A."/>
            <person name="Liang C."/>
            <person name="Lipzen A."/>
            <person name="Lutzoni F."/>
            <person name="Magnuson J."/>
            <person name="Mondo S."/>
            <person name="Nolan M."/>
            <person name="Ohm R."/>
            <person name="Pangilinan J."/>
            <person name="Park H.-J."/>
            <person name="Ramirez L."/>
            <person name="Alfaro M."/>
            <person name="Sun H."/>
            <person name="Tritt A."/>
            <person name="Yoshinaga Y."/>
            <person name="Zwiers L.-H."/>
            <person name="Turgeon B."/>
            <person name="Goodwin S."/>
            <person name="Spatafora J."/>
            <person name="Crous P."/>
            <person name="Grigoriev I."/>
        </authorList>
    </citation>
    <scope>NUCLEOTIDE SEQUENCE</scope>
    <source>
        <strain evidence="2">CBS 113389</strain>
    </source>
</reference>
<dbReference type="RefSeq" id="XP_033585781.1">
    <property type="nucleotide sequence ID" value="XM_033737771.1"/>
</dbReference>
<evidence type="ECO:0000313" key="3">
    <source>
        <dbReference type="Proteomes" id="UP000799767"/>
    </source>
</evidence>
<accession>A0A6A6PHJ3</accession>
<dbReference type="AlphaFoldDB" id="A0A6A6PHJ3"/>
<proteinExistence type="predicted"/>
<sequence length="383" mass="41653">MAAARRGVILLTGAPDSEHLTWDEQLLLSDFDGRSKRYLHTETPPTDASLLPTPSGAHHAKWRSIPLDGVVYGDPAAPNDALRGAPHLPNGDTADDDFLEHSIAILENLDSSQIISTNHPDNNTSDLQMTTFISFLSTNTSDTNTSFNATCTSPTSNSPLTTTTTATSVKLPGQLTDLKRLPPAAEITRLLPQTITVNLLVALITLTLTRSVPLRRPRHKNKGTTSMDILELIVGDESRAGFRVTFWLHPPPPAVNNPTTEDIREDEDAPLRKSLLRLRPGNILLLTNVALSSWRGNVYGQNLGRRFARGNATGLSVLSDVESPQVVSGGGRPSMTVMEKWRRVRDWSAEFVGGVRRVEEVGGDGGAKGRGKERVMLPPDTQD</sequence>